<sequence>MLNVGSLLLGIVAWVIPLIAMKYPLKKCVKFIIFSLSACIASLCLQLFEIHTRVQIEDWAAIMDTIGTLIWVATILAVITIILNIMSFIVCTKRETEIQ</sequence>
<keyword evidence="1" id="KW-0472">Membrane</keyword>
<evidence type="ECO:0000313" key="2">
    <source>
        <dbReference type="EMBL" id="MDY0410576.1"/>
    </source>
</evidence>
<evidence type="ECO:0000256" key="1">
    <source>
        <dbReference type="SAM" id="Phobius"/>
    </source>
</evidence>
<dbReference type="RefSeq" id="WP_320381464.1">
    <property type="nucleotide sequence ID" value="NZ_JAWDIQ010000003.1"/>
</dbReference>
<reference evidence="2 3" key="1">
    <citation type="submission" date="2023-10" db="EMBL/GenBank/DDBJ databases">
        <title>Virgibacillus soli CC-YMP-6 genome.</title>
        <authorList>
            <person name="Miliotis G."/>
            <person name="Sengupta P."/>
            <person name="Hameed A."/>
            <person name="Chuvochina M."/>
            <person name="Mcdonagh F."/>
            <person name="Simpson A.C."/>
            <person name="Singh N.K."/>
            <person name="Rekha P.D."/>
            <person name="Raman K."/>
            <person name="Hugenholtz P."/>
            <person name="Venkateswaran K."/>
        </authorList>
    </citation>
    <scope>NUCLEOTIDE SEQUENCE [LARGE SCALE GENOMIC DNA]</scope>
    <source>
        <strain evidence="2 3">CC-YMP-6</strain>
    </source>
</reference>
<keyword evidence="3" id="KW-1185">Reference proteome</keyword>
<accession>A0ABU5CXG3</accession>
<evidence type="ECO:0008006" key="4">
    <source>
        <dbReference type="Google" id="ProtNLM"/>
    </source>
</evidence>
<dbReference type="Proteomes" id="UP001275315">
    <property type="component" value="Unassembled WGS sequence"/>
</dbReference>
<organism evidence="2 3">
    <name type="scientific">Paracerasibacillus soli</name>
    <dbReference type="NCBI Taxonomy" id="480284"/>
    <lineage>
        <taxon>Bacteria</taxon>
        <taxon>Bacillati</taxon>
        <taxon>Bacillota</taxon>
        <taxon>Bacilli</taxon>
        <taxon>Bacillales</taxon>
        <taxon>Bacillaceae</taxon>
        <taxon>Paracerasibacillus</taxon>
    </lineage>
</organism>
<protein>
    <recommendedName>
        <fullName evidence="4">Cytochrome c oxidase subunit 4</fullName>
    </recommendedName>
</protein>
<name>A0ABU5CXG3_9BACI</name>
<feature type="transmembrane region" description="Helical" evidence="1">
    <location>
        <begin position="68"/>
        <end position="91"/>
    </location>
</feature>
<dbReference type="EMBL" id="JAWDIQ010000003">
    <property type="protein sequence ID" value="MDY0410576.1"/>
    <property type="molecule type" value="Genomic_DNA"/>
</dbReference>
<comment type="caution">
    <text evidence="2">The sequence shown here is derived from an EMBL/GenBank/DDBJ whole genome shotgun (WGS) entry which is preliminary data.</text>
</comment>
<feature type="transmembrane region" description="Helical" evidence="1">
    <location>
        <begin position="6"/>
        <end position="24"/>
    </location>
</feature>
<evidence type="ECO:0000313" key="3">
    <source>
        <dbReference type="Proteomes" id="UP001275315"/>
    </source>
</evidence>
<keyword evidence="1" id="KW-1133">Transmembrane helix</keyword>
<feature type="transmembrane region" description="Helical" evidence="1">
    <location>
        <begin position="31"/>
        <end position="48"/>
    </location>
</feature>
<proteinExistence type="predicted"/>
<keyword evidence="1" id="KW-0812">Transmembrane</keyword>
<gene>
    <name evidence="2" type="ORF">RWD45_21100</name>
</gene>